<dbReference type="FunFam" id="1.20.5.170:FF:000020">
    <property type="entry name" value="BZIP transcription factor"/>
    <property type="match status" value="1"/>
</dbReference>
<dbReference type="PANTHER" id="PTHR46408:SF10">
    <property type="entry name" value="BASIC LEUCINE ZIPPER 63"/>
    <property type="match status" value="1"/>
</dbReference>
<keyword evidence="9" id="KW-1185">Reference proteome</keyword>
<organism evidence="8 9">
    <name type="scientific">Physcomitrium patens</name>
    <name type="common">Spreading-leaved earth moss</name>
    <name type="synonym">Physcomitrella patens</name>
    <dbReference type="NCBI Taxonomy" id="3218"/>
    <lineage>
        <taxon>Eukaryota</taxon>
        <taxon>Viridiplantae</taxon>
        <taxon>Streptophyta</taxon>
        <taxon>Embryophyta</taxon>
        <taxon>Bryophyta</taxon>
        <taxon>Bryophytina</taxon>
        <taxon>Bryopsida</taxon>
        <taxon>Funariidae</taxon>
        <taxon>Funariales</taxon>
        <taxon>Funariaceae</taxon>
        <taxon>Physcomitrium</taxon>
    </lineage>
</organism>
<gene>
    <name evidence="8" type="primary">LOC112287006</name>
</gene>
<dbReference type="PROSITE" id="PS00036">
    <property type="entry name" value="BZIP_BASIC"/>
    <property type="match status" value="1"/>
</dbReference>
<reference evidence="8" key="3">
    <citation type="submission" date="2020-12" db="UniProtKB">
        <authorList>
            <consortium name="EnsemblPlants"/>
        </authorList>
    </citation>
    <scope>IDENTIFICATION</scope>
</reference>
<feature type="region of interest" description="Disordered" evidence="6">
    <location>
        <begin position="73"/>
        <end position="102"/>
    </location>
</feature>
<feature type="compositionally biased region" description="Basic and acidic residues" evidence="6">
    <location>
        <begin position="73"/>
        <end position="97"/>
    </location>
</feature>
<dbReference type="PROSITE" id="PS50217">
    <property type="entry name" value="BZIP"/>
    <property type="match status" value="1"/>
</dbReference>
<dbReference type="Gramene" id="Pp3c9_6339V3.2">
    <property type="protein sequence ID" value="Pp3c9_6339V3.2"/>
    <property type="gene ID" value="Pp3c9_6339"/>
</dbReference>
<evidence type="ECO:0000313" key="9">
    <source>
        <dbReference type="Proteomes" id="UP000006727"/>
    </source>
</evidence>
<keyword evidence="3" id="KW-0238">DNA-binding</keyword>
<feature type="compositionally biased region" description="Basic and acidic residues" evidence="6">
    <location>
        <begin position="264"/>
        <end position="275"/>
    </location>
</feature>
<dbReference type="GO" id="GO:0003700">
    <property type="term" value="F:DNA-binding transcription factor activity"/>
    <property type="evidence" value="ECO:0007669"/>
    <property type="project" value="InterPro"/>
</dbReference>
<dbReference type="EMBL" id="ABEU02000009">
    <property type="status" value="NOT_ANNOTATED_CDS"/>
    <property type="molecule type" value="Genomic_DNA"/>
</dbReference>
<dbReference type="SUPFAM" id="SSF57959">
    <property type="entry name" value="Leucine zipper domain"/>
    <property type="match status" value="1"/>
</dbReference>
<evidence type="ECO:0000256" key="4">
    <source>
        <dbReference type="ARBA" id="ARBA00023163"/>
    </source>
</evidence>
<dbReference type="Gene3D" id="1.20.5.170">
    <property type="match status" value="1"/>
</dbReference>
<dbReference type="GO" id="GO:0005634">
    <property type="term" value="C:nucleus"/>
    <property type="evidence" value="ECO:0007669"/>
    <property type="project" value="UniProtKB-SubCell"/>
</dbReference>
<evidence type="ECO:0000256" key="2">
    <source>
        <dbReference type="ARBA" id="ARBA00023015"/>
    </source>
</evidence>
<keyword evidence="4" id="KW-0804">Transcription</keyword>
<dbReference type="PANTHER" id="PTHR46408">
    <property type="entry name" value="BASIC LEUCINE ZIPPER 63"/>
    <property type="match status" value="1"/>
</dbReference>
<evidence type="ECO:0000256" key="3">
    <source>
        <dbReference type="ARBA" id="ARBA00023125"/>
    </source>
</evidence>
<dbReference type="AlphaFoldDB" id="A0A7I4ENN9"/>
<proteinExistence type="predicted"/>
<comment type="subcellular location">
    <subcellularLocation>
        <location evidence="1">Nucleus</location>
    </subcellularLocation>
</comment>
<dbReference type="InterPro" id="IPR004827">
    <property type="entry name" value="bZIP"/>
</dbReference>
<dbReference type="Proteomes" id="UP000006727">
    <property type="component" value="Chromosome 9"/>
</dbReference>
<evidence type="ECO:0000259" key="7">
    <source>
        <dbReference type="PROSITE" id="PS50217"/>
    </source>
</evidence>
<dbReference type="GO" id="GO:0003677">
    <property type="term" value="F:DNA binding"/>
    <property type="evidence" value="ECO:0007669"/>
    <property type="project" value="UniProtKB-KW"/>
</dbReference>
<keyword evidence="2" id="KW-0805">Transcription regulation</keyword>
<feature type="region of interest" description="Disordered" evidence="6">
    <location>
        <begin position="209"/>
        <end position="277"/>
    </location>
</feature>
<feature type="domain" description="BZIP" evidence="7">
    <location>
        <begin position="274"/>
        <end position="326"/>
    </location>
</feature>
<evidence type="ECO:0000256" key="5">
    <source>
        <dbReference type="ARBA" id="ARBA00023242"/>
    </source>
</evidence>
<sequence>MEHSPSVDNLLDIFWDVSVNFADKAVTSLSIDQRAPEWSFQEFFKESLTATPGLGPSRPACKSRFLIDHADVKEGKPEKQDVKESHRSMGTGADKEPLISSGDLQMYPHSGSSDFSTFMVTRSEDVRIVDDDDPCDAVEGALNPFFCGFPDVSEGSAAHARMSGTTIELNREDGFRNPQEYECFLKHKLEIACAAVAITQHAKASGTRAAEANVKRAEPVSKNHKPGTRALKRKSPTGDTSVAEVGKSRPITSSSEVSEDEEYGEQHGKEAPRDIKRAKRMLSNRESARRSRRRKQTHLSILETQVAQLRVENGNLVQKLQDFNHKFHEAAIDHRILKADCEALRAKMNQINSSNR</sequence>
<reference evidence="8 9" key="1">
    <citation type="journal article" date="2008" name="Science">
        <title>The Physcomitrella genome reveals evolutionary insights into the conquest of land by plants.</title>
        <authorList>
            <person name="Rensing S."/>
            <person name="Lang D."/>
            <person name="Zimmer A."/>
            <person name="Terry A."/>
            <person name="Salamov A."/>
            <person name="Shapiro H."/>
            <person name="Nishiyama T."/>
            <person name="Perroud P.-F."/>
            <person name="Lindquist E."/>
            <person name="Kamisugi Y."/>
            <person name="Tanahashi T."/>
            <person name="Sakakibara K."/>
            <person name="Fujita T."/>
            <person name="Oishi K."/>
            <person name="Shin-I T."/>
            <person name="Kuroki Y."/>
            <person name="Toyoda A."/>
            <person name="Suzuki Y."/>
            <person name="Hashimoto A."/>
            <person name="Yamaguchi K."/>
            <person name="Sugano A."/>
            <person name="Kohara Y."/>
            <person name="Fujiyama A."/>
            <person name="Anterola A."/>
            <person name="Aoki S."/>
            <person name="Ashton N."/>
            <person name="Barbazuk W.B."/>
            <person name="Barker E."/>
            <person name="Bennetzen J."/>
            <person name="Bezanilla M."/>
            <person name="Blankenship R."/>
            <person name="Cho S.H."/>
            <person name="Dutcher S."/>
            <person name="Estelle M."/>
            <person name="Fawcett J.A."/>
            <person name="Gundlach H."/>
            <person name="Hanada K."/>
            <person name="Heyl A."/>
            <person name="Hicks K.A."/>
            <person name="Hugh J."/>
            <person name="Lohr M."/>
            <person name="Mayer K."/>
            <person name="Melkozernov A."/>
            <person name="Murata T."/>
            <person name="Nelson D."/>
            <person name="Pils B."/>
            <person name="Prigge M."/>
            <person name="Reiss B."/>
            <person name="Renner T."/>
            <person name="Rombauts S."/>
            <person name="Rushton P."/>
            <person name="Sanderfoot A."/>
            <person name="Schween G."/>
            <person name="Shiu S.-H."/>
            <person name="Stueber K."/>
            <person name="Theodoulou F.L."/>
            <person name="Tu H."/>
            <person name="Van de Peer Y."/>
            <person name="Verrier P.J."/>
            <person name="Waters E."/>
            <person name="Wood A."/>
            <person name="Yang L."/>
            <person name="Cove D."/>
            <person name="Cuming A."/>
            <person name="Hasebe M."/>
            <person name="Lucas S."/>
            <person name="Mishler D.B."/>
            <person name="Reski R."/>
            <person name="Grigoriev I."/>
            <person name="Quatrano R.S."/>
            <person name="Boore J.L."/>
        </authorList>
    </citation>
    <scope>NUCLEOTIDE SEQUENCE [LARGE SCALE GENOMIC DNA]</scope>
    <source>
        <strain evidence="8 9">cv. Gransden 2004</strain>
    </source>
</reference>
<evidence type="ECO:0000256" key="6">
    <source>
        <dbReference type="SAM" id="MobiDB-lite"/>
    </source>
</evidence>
<feature type="compositionally biased region" description="Basic residues" evidence="6">
    <location>
        <begin position="222"/>
        <end position="235"/>
    </location>
</feature>
<evidence type="ECO:0000256" key="1">
    <source>
        <dbReference type="ARBA" id="ARBA00004123"/>
    </source>
</evidence>
<dbReference type="EnsemblPlants" id="Pp3c9_6339V3.2">
    <property type="protein sequence ID" value="Pp3c9_6339V3.2"/>
    <property type="gene ID" value="Pp3c9_6339"/>
</dbReference>
<keyword evidence="5" id="KW-0539">Nucleus</keyword>
<dbReference type="InterPro" id="IPR046347">
    <property type="entry name" value="bZIP_sf"/>
</dbReference>
<protein>
    <recommendedName>
        <fullName evidence="7">BZIP domain-containing protein</fullName>
    </recommendedName>
</protein>
<dbReference type="Pfam" id="PF00170">
    <property type="entry name" value="bZIP_1"/>
    <property type="match status" value="1"/>
</dbReference>
<dbReference type="SMART" id="SM00338">
    <property type="entry name" value="BRLZ"/>
    <property type="match status" value="1"/>
</dbReference>
<reference evidence="8 9" key="2">
    <citation type="journal article" date="2018" name="Plant J.">
        <title>The Physcomitrella patens chromosome-scale assembly reveals moss genome structure and evolution.</title>
        <authorList>
            <person name="Lang D."/>
            <person name="Ullrich K.K."/>
            <person name="Murat F."/>
            <person name="Fuchs J."/>
            <person name="Jenkins J."/>
            <person name="Haas F.B."/>
            <person name="Piednoel M."/>
            <person name="Gundlach H."/>
            <person name="Van Bel M."/>
            <person name="Meyberg R."/>
            <person name="Vives C."/>
            <person name="Morata J."/>
            <person name="Symeonidi A."/>
            <person name="Hiss M."/>
            <person name="Muchero W."/>
            <person name="Kamisugi Y."/>
            <person name="Saleh O."/>
            <person name="Blanc G."/>
            <person name="Decker E.L."/>
            <person name="van Gessel N."/>
            <person name="Grimwood J."/>
            <person name="Hayes R.D."/>
            <person name="Graham S.W."/>
            <person name="Gunter L.E."/>
            <person name="McDaniel S.F."/>
            <person name="Hoernstein S.N.W."/>
            <person name="Larsson A."/>
            <person name="Li F.W."/>
            <person name="Perroud P.F."/>
            <person name="Phillips J."/>
            <person name="Ranjan P."/>
            <person name="Rokshar D.S."/>
            <person name="Rothfels C.J."/>
            <person name="Schneider L."/>
            <person name="Shu S."/>
            <person name="Stevenson D.W."/>
            <person name="Thummler F."/>
            <person name="Tillich M."/>
            <person name="Villarreal Aguilar J.C."/>
            <person name="Widiez T."/>
            <person name="Wong G.K."/>
            <person name="Wymore A."/>
            <person name="Zhang Y."/>
            <person name="Zimmer A.D."/>
            <person name="Quatrano R.S."/>
            <person name="Mayer K.F.X."/>
            <person name="Goodstein D."/>
            <person name="Casacuberta J.M."/>
            <person name="Vandepoele K."/>
            <person name="Reski R."/>
            <person name="Cuming A.C."/>
            <person name="Tuskan G.A."/>
            <person name="Maumus F."/>
            <person name="Salse J."/>
            <person name="Schmutz J."/>
            <person name="Rensing S.A."/>
        </authorList>
    </citation>
    <scope>NUCLEOTIDE SEQUENCE [LARGE SCALE GENOMIC DNA]</scope>
    <source>
        <strain evidence="8 9">cv. Gransden 2004</strain>
    </source>
</reference>
<accession>A0A7I4ENN9</accession>
<name>A0A7I4ENN9_PHYPA</name>
<evidence type="ECO:0000313" key="8">
    <source>
        <dbReference type="EnsemblPlants" id="Pp3c9_6339V3.2"/>
    </source>
</evidence>